<feature type="transmembrane region" description="Helical" evidence="5">
    <location>
        <begin position="12"/>
        <end position="28"/>
    </location>
</feature>
<gene>
    <name evidence="7" type="primary">desK</name>
    <name evidence="7" type="ORF">Adu01nite_12750</name>
</gene>
<dbReference type="Gene3D" id="3.30.565.10">
    <property type="entry name" value="Histidine kinase-like ATPase, C-terminal domain"/>
    <property type="match status" value="1"/>
</dbReference>
<sequence length="372" mass="39375">MAMTGAAAPYSRARFGWVFAAIWLFYLGDTLGQLVKQPDLVWRTVGIVALVAFAASYLYMVRLAATLRQSLALPPGYLTRAALGIVVMLALFGLQIPGAGAHALTCLVYIAAFGMISLPLPVAIPLAVVLTATAEALPAVVPGWDDNGYGLAVLLGSLASGGFRLAAVRQGRLTDAQQELADLAVQNERARIAADLHDILGHSLTVVTVKAELAQRLLDVDLERARRELADLESLARDALADVRSTAMGVRGISLPGEIAAAREALAAANVEAVLPGAADEIPSRNRELFAWTIREAVTNIVRHSRARHAFVNLTPTAVEILDDGVGNAVVSSTDGQGLTGLRRRAEALGAELTVGRRSDQPGFRVRVEVPS</sequence>
<dbReference type="InterPro" id="IPR036890">
    <property type="entry name" value="HATPase_C_sf"/>
</dbReference>
<dbReference type="Proteomes" id="UP000637628">
    <property type="component" value="Unassembled WGS sequence"/>
</dbReference>
<comment type="caution">
    <text evidence="7">The sequence shown here is derived from an EMBL/GenBank/DDBJ whole genome shotgun (WGS) entry which is preliminary data.</text>
</comment>
<dbReference type="InterPro" id="IPR050482">
    <property type="entry name" value="Sensor_HK_TwoCompSys"/>
</dbReference>
<keyword evidence="4" id="KW-0175">Coiled coil</keyword>
<keyword evidence="5" id="KW-1133">Transmembrane helix</keyword>
<dbReference type="PANTHER" id="PTHR24421:SF63">
    <property type="entry name" value="SENSOR HISTIDINE KINASE DESK"/>
    <property type="match status" value="1"/>
</dbReference>
<organism evidence="7 8">
    <name type="scientific">Paractinoplanes durhamensis</name>
    <dbReference type="NCBI Taxonomy" id="113563"/>
    <lineage>
        <taxon>Bacteria</taxon>
        <taxon>Bacillati</taxon>
        <taxon>Actinomycetota</taxon>
        <taxon>Actinomycetes</taxon>
        <taxon>Micromonosporales</taxon>
        <taxon>Micromonosporaceae</taxon>
        <taxon>Paractinoplanes</taxon>
    </lineage>
</organism>
<dbReference type="Gene3D" id="1.20.5.1930">
    <property type="match status" value="1"/>
</dbReference>
<dbReference type="GO" id="GO:0016301">
    <property type="term" value="F:kinase activity"/>
    <property type="evidence" value="ECO:0007669"/>
    <property type="project" value="UniProtKB-KW"/>
</dbReference>
<keyword evidence="5" id="KW-0812">Transmembrane</keyword>
<dbReference type="SUPFAM" id="SSF55874">
    <property type="entry name" value="ATPase domain of HSP90 chaperone/DNA topoisomerase II/histidine kinase"/>
    <property type="match status" value="1"/>
</dbReference>
<protein>
    <submittedName>
        <fullName evidence="7">Histidine kinase</fullName>
    </submittedName>
</protein>
<evidence type="ECO:0000313" key="8">
    <source>
        <dbReference type="Proteomes" id="UP000637628"/>
    </source>
</evidence>
<reference evidence="7 8" key="1">
    <citation type="submission" date="2021-01" db="EMBL/GenBank/DDBJ databases">
        <title>Whole genome shotgun sequence of Actinoplanes durhamensis NBRC 14914.</title>
        <authorList>
            <person name="Komaki H."/>
            <person name="Tamura T."/>
        </authorList>
    </citation>
    <scope>NUCLEOTIDE SEQUENCE [LARGE SCALE GENOMIC DNA]</scope>
    <source>
        <strain evidence="7 8">NBRC 14914</strain>
    </source>
</reference>
<proteinExistence type="predicted"/>
<feature type="transmembrane region" description="Helical" evidence="5">
    <location>
        <begin position="106"/>
        <end position="128"/>
    </location>
</feature>
<feature type="transmembrane region" description="Helical" evidence="5">
    <location>
        <begin position="77"/>
        <end position="94"/>
    </location>
</feature>
<evidence type="ECO:0000256" key="2">
    <source>
        <dbReference type="ARBA" id="ARBA00022777"/>
    </source>
</evidence>
<dbReference type="Pfam" id="PF07730">
    <property type="entry name" value="HisKA_3"/>
    <property type="match status" value="1"/>
</dbReference>
<evidence type="ECO:0000313" key="7">
    <source>
        <dbReference type="EMBL" id="GID99924.1"/>
    </source>
</evidence>
<accession>A0ABQ3YQS0</accession>
<keyword evidence="8" id="KW-1185">Reference proteome</keyword>
<dbReference type="EMBL" id="BOML01000012">
    <property type="protein sequence ID" value="GID99924.1"/>
    <property type="molecule type" value="Genomic_DNA"/>
</dbReference>
<dbReference type="CDD" id="cd16917">
    <property type="entry name" value="HATPase_UhpB-NarQ-NarX-like"/>
    <property type="match status" value="1"/>
</dbReference>
<keyword evidence="5" id="KW-0472">Membrane</keyword>
<feature type="transmembrane region" description="Helical" evidence="5">
    <location>
        <begin position="148"/>
        <end position="167"/>
    </location>
</feature>
<dbReference type="PANTHER" id="PTHR24421">
    <property type="entry name" value="NITRATE/NITRITE SENSOR PROTEIN NARX-RELATED"/>
    <property type="match status" value="1"/>
</dbReference>
<feature type="domain" description="Signal transduction histidine kinase subgroup 3 dimerisation and phosphoacceptor" evidence="6">
    <location>
        <begin position="188"/>
        <end position="251"/>
    </location>
</feature>
<evidence type="ECO:0000256" key="1">
    <source>
        <dbReference type="ARBA" id="ARBA00022679"/>
    </source>
</evidence>
<evidence type="ECO:0000259" key="6">
    <source>
        <dbReference type="Pfam" id="PF07730"/>
    </source>
</evidence>
<name>A0ABQ3YQS0_9ACTN</name>
<feature type="coiled-coil region" evidence="4">
    <location>
        <begin position="173"/>
        <end position="242"/>
    </location>
</feature>
<feature type="transmembrane region" description="Helical" evidence="5">
    <location>
        <begin position="40"/>
        <end position="65"/>
    </location>
</feature>
<evidence type="ECO:0000256" key="5">
    <source>
        <dbReference type="SAM" id="Phobius"/>
    </source>
</evidence>
<dbReference type="InterPro" id="IPR011712">
    <property type="entry name" value="Sig_transdc_His_kin_sub3_dim/P"/>
</dbReference>
<keyword evidence="3" id="KW-0902">Two-component regulatory system</keyword>
<keyword evidence="2 7" id="KW-0418">Kinase</keyword>
<evidence type="ECO:0000256" key="3">
    <source>
        <dbReference type="ARBA" id="ARBA00023012"/>
    </source>
</evidence>
<evidence type="ECO:0000256" key="4">
    <source>
        <dbReference type="SAM" id="Coils"/>
    </source>
</evidence>
<keyword evidence="1" id="KW-0808">Transferase</keyword>